<proteinExistence type="predicted"/>
<reference evidence="2 3" key="1">
    <citation type="submission" date="2019-05" db="EMBL/GenBank/DDBJ databases">
        <title>Mikania micrantha, genome provides insights into the molecular mechanism of rapid growth.</title>
        <authorList>
            <person name="Liu B."/>
        </authorList>
    </citation>
    <scope>NUCLEOTIDE SEQUENCE [LARGE SCALE GENOMIC DNA]</scope>
    <source>
        <strain evidence="2">NLD-2019</strain>
        <tissue evidence="2">Leaf</tissue>
    </source>
</reference>
<dbReference type="Proteomes" id="UP000326396">
    <property type="component" value="Linkage Group LG8"/>
</dbReference>
<dbReference type="Gene3D" id="3.40.395.10">
    <property type="entry name" value="Adenoviral Proteinase, Chain A"/>
    <property type="match status" value="1"/>
</dbReference>
<evidence type="ECO:0000313" key="3">
    <source>
        <dbReference type="Proteomes" id="UP000326396"/>
    </source>
</evidence>
<dbReference type="EMBL" id="SZYD01000018">
    <property type="protein sequence ID" value="KAD2804459.1"/>
    <property type="molecule type" value="Genomic_DNA"/>
</dbReference>
<comment type="caution">
    <text evidence="2">The sequence shown here is derived from an EMBL/GenBank/DDBJ whole genome shotgun (WGS) entry which is preliminary data.</text>
</comment>
<dbReference type="AlphaFoldDB" id="A0A5N6LSB1"/>
<evidence type="ECO:0008006" key="4">
    <source>
        <dbReference type="Google" id="ProtNLM"/>
    </source>
</evidence>
<organism evidence="2 3">
    <name type="scientific">Mikania micrantha</name>
    <name type="common">bitter vine</name>
    <dbReference type="NCBI Taxonomy" id="192012"/>
    <lineage>
        <taxon>Eukaryota</taxon>
        <taxon>Viridiplantae</taxon>
        <taxon>Streptophyta</taxon>
        <taxon>Embryophyta</taxon>
        <taxon>Tracheophyta</taxon>
        <taxon>Spermatophyta</taxon>
        <taxon>Magnoliopsida</taxon>
        <taxon>eudicotyledons</taxon>
        <taxon>Gunneridae</taxon>
        <taxon>Pentapetalae</taxon>
        <taxon>asterids</taxon>
        <taxon>campanulids</taxon>
        <taxon>Asterales</taxon>
        <taxon>Asteraceae</taxon>
        <taxon>Asteroideae</taxon>
        <taxon>Heliantheae alliance</taxon>
        <taxon>Eupatorieae</taxon>
        <taxon>Mikania</taxon>
    </lineage>
</organism>
<accession>A0A5N6LSB1</accession>
<evidence type="ECO:0000256" key="1">
    <source>
        <dbReference type="SAM" id="MobiDB-lite"/>
    </source>
</evidence>
<keyword evidence="3" id="KW-1185">Reference proteome</keyword>
<feature type="region of interest" description="Disordered" evidence="1">
    <location>
        <begin position="27"/>
        <end position="48"/>
    </location>
</feature>
<dbReference type="SUPFAM" id="SSF54001">
    <property type="entry name" value="Cysteine proteinases"/>
    <property type="match status" value="1"/>
</dbReference>
<dbReference type="OrthoDB" id="1680482at2759"/>
<name>A0A5N6LSB1_9ASTR</name>
<dbReference type="InterPro" id="IPR038765">
    <property type="entry name" value="Papain-like_cys_pep_sf"/>
</dbReference>
<sequence>MDKQYFSQPTDKPSKWILSKWRTLESNTEGSSDHHHENAGPVNEPVKKRKWAIPDDESDNWSDDVHVEGLVGRLVKWRSREVQKNSNLNLRWSILPPSFVTFVLDSCSKNATNFANGKHLPFPSFFEVDNVYLPYCFKRQEWCLLKVDLNTQELVLYENKRLTGDEYRSNFHPIMVKIAVYFTALLVNIRYWKLTRRPERTVSFGMNDDFVRSSNELHGNEAVYVCMVMEHLVTGKPINLELDFKNCCISYRRFMADQMYFWRCLPSIDNKK</sequence>
<protein>
    <recommendedName>
        <fullName evidence="4">Ubiquitin-like protease family profile domain-containing protein</fullName>
    </recommendedName>
</protein>
<gene>
    <name evidence="2" type="ORF">E3N88_37836</name>
</gene>
<evidence type="ECO:0000313" key="2">
    <source>
        <dbReference type="EMBL" id="KAD2804459.1"/>
    </source>
</evidence>